<organism evidence="7 8">
    <name type="scientific">Methanolobus profundi</name>
    <dbReference type="NCBI Taxonomy" id="487685"/>
    <lineage>
        <taxon>Archaea</taxon>
        <taxon>Methanobacteriati</taxon>
        <taxon>Methanobacteriota</taxon>
        <taxon>Stenosarchaea group</taxon>
        <taxon>Methanomicrobia</taxon>
        <taxon>Methanosarcinales</taxon>
        <taxon>Methanosarcinaceae</taxon>
        <taxon>Methanolobus</taxon>
    </lineage>
</organism>
<dbReference type="GO" id="GO:0005886">
    <property type="term" value="C:plasma membrane"/>
    <property type="evidence" value="ECO:0007669"/>
    <property type="project" value="UniProtKB-SubCell"/>
</dbReference>
<comment type="subcellular location">
    <subcellularLocation>
        <location evidence="1">Cell membrane</location>
        <topology evidence="1">Multi-pass membrane protein</topology>
    </subcellularLocation>
</comment>
<dbReference type="STRING" id="487685.SAMN04488696_0550"/>
<evidence type="ECO:0000256" key="3">
    <source>
        <dbReference type="ARBA" id="ARBA00022692"/>
    </source>
</evidence>
<dbReference type="Pfam" id="PF01810">
    <property type="entry name" value="LysE"/>
    <property type="match status" value="1"/>
</dbReference>
<evidence type="ECO:0000256" key="2">
    <source>
        <dbReference type="ARBA" id="ARBA00022475"/>
    </source>
</evidence>
<evidence type="ECO:0000256" key="6">
    <source>
        <dbReference type="SAM" id="Phobius"/>
    </source>
</evidence>
<keyword evidence="3 6" id="KW-0812">Transmembrane</keyword>
<reference evidence="8" key="1">
    <citation type="submission" date="2016-10" db="EMBL/GenBank/DDBJ databases">
        <authorList>
            <person name="Varghese N."/>
            <person name="Submissions S."/>
        </authorList>
    </citation>
    <scope>NUCLEOTIDE SEQUENCE [LARGE SCALE GENOMIC DNA]</scope>
    <source>
        <strain evidence="8">Mob M</strain>
    </source>
</reference>
<keyword evidence="8" id="KW-1185">Reference proteome</keyword>
<evidence type="ECO:0000256" key="4">
    <source>
        <dbReference type="ARBA" id="ARBA00022989"/>
    </source>
</evidence>
<dbReference type="EMBL" id="FOUJ01000001">
    <property type="protein sequence ID" value="SFM24980.1"/>
    <property type="molecule type" value="Genomic_DNA"/>
</dbReference>
<evidence type="ECO:0000313" key="7">
    <source>
        <dbReference type="EMBL" id="SFM24980.1"/>
    </source>
</evidence>
<feature type="transmembrane region" description="Helical" evidence="6">
    <location>
        <begin position="6"/>
        <end position="30"/>
    </location>
</feature>
<dbReference type="RefSeq" id="WP_091932820.1">
    <property type="nucleotide sequence ID" value="NZ_FOUJ01000001.1"/>
</dbReference>
<feature type="transmembrane region" description="Helical" evidence="6">
    <location>
        <begin position="71"/>
        <end position="92"/>
    </location>
</feature>
<proteinExistence type="predicted"/>
<protein>
    <submittedName>
        <fullName evidence="7">Threonine/homoserine/homoserine lactone efflux protein</fullName>
    </submittedName>
</protein>
<dbReference type="PANTHER" id="PTHR30086:SF20">
    <property type="entry name" value="ARGININE EXPORTER PROTEIN ARGO-RELATED"/>
    <property type="match status" value="1"/>
</dbReference>
<dbReference type="InterPro" id="IPR001123">
    <property type="entry name" value="LeuE-type"/>
</dbReference>
<gene>
    <name evidence="7" type="ORF">SAMN04488696_0550</name>
</gene>
<feature type="transmembrane region" description="Helical" evidence="6">
    <location>
        <begin position="178"/>
        <end position="198"/>
    </location>
</feature>
<dbReference type="GO" id="GO:0015171">
    <property type="term" value="F:amino acid transmembrane transporter activity"/>
    <property type="evidence" value="ECO:0007669"/>
    <property type="project" value="TreeGrafter"/>
</dbReference>
<evidence type="ECO:0000256" key="1">
    <source>
        <dbReference type="ARBA" id="ARBA00004651"/>
    </source>
</evidence>
<sequence length="210" mass="22893">MNGSYEFLLMGIFLGFAAGISPGPLMAMTISETLQHGSREGFKVAVSPLITDVLIVSVILLILLNLKSQEIAIAFISLAGALYLIHLGISSLRTGNNGLDIITGKKDSLKKGILANFLSPHPYLFWITIGGPVLFQALDVAMLAPVLFVLGFYIFLVGSKIMIALLVGRSRSFLKNNYYLYTIRGMGFVYFVFALIFIEQGLELLGLPIL</sequence>
<dbReference type="AlphaFoldDB" id="A0A1I4PBG4"/>
<dbReference type="Proteomes" id="UP000198535">
    <property type="component" value="Unassembled WGS sequence"/>
</dbReference>
<dbReference type="PANTHER" id="PTHR30086">
    <property type="entry name" value="ARGININE EXPORTER PROTEIN ARGO"/>
    <property type="match status" value="1"/>
</dbReference>
<accession>A0A1I4PBG4</accession>
<feature type="transmembrane region" description="Helical" evidence="6">
    <location>
        <begin position="42"/>
        <end position="65"/>
    </location>
</feature>
<keyword evidence="5 6" id="KW-0472">Membrane</keyword>
<evidence type="ECO:0000256" key="5">
    <source>
        <dbReference type="ARBA" id="ARBA00023136"/>
    </source>
</evidence>
<evidence type="ECO:0000313" key="8">
    <source>
        <dbReference type="Proteomes" id="UP000198535"/>
    </source>
</evidence>
<feature type="transmembrane region" description="Helical" evidence="6">
    <location>
        <begin position="141"/>
        <end position="166"/>
    </location>
</feature>
<name>A0A1I4PBG4_9EURY</name>
<keyword evidence="4 6" id="KW-1133">Transmembrane helix</keyword>
<keyword evidence="2" id="KW-1003">Cell membrane</keyword>
<dbReference type="OrthoDB" id="121309at2157"/>